<dbReference type="InterPro" id="IPR036259">
    <property type="entry name" value="MFS_trans_sf"/>
</dbReference>
<comment type="similarity">
    <text evidence="3">Belongs to the riboflavin transporter family.</text>
</comment>
<accession>A0A813E0U1</accession>
<feature type="transmembrane region" description="Helical" evidence="10">
    <location>
        <begin position="160"/>
        <end position="179"/>
    </location>
</feature>
<sequence>MALVSSLKASSEEASAGDQLHESFRRSQSTGVQVLAAKKVRLRRPSLSDALINGTSKFKRSDSFRPKAQVHEAMHTIHENSASEKDNTSLWRMTLFYLFGMSAWWAGNVIFAQLPLLVAELPEADSLGSTLSMMIQTGNIVAITYKVVESQSDFINVSSVIQGMNQVSLLVLMLAAIFWDHQVHGHSLPLFVLTAIGGGVGCLSDLTYWSLVISHPPACTKAVGVGMSVGNLVAMVFAVLQQTGRAPDNPRFSIQTFFVAGACVQLLWGVVALAIEDKLLDFAAKSAAAFSPKLSQRLVSWFNPMEDKAKALLRADQTEAALGLEGMDEETAILNDDLTGDLAVGLPSTVVITVFECLNFVIYAATYTMPTLLPLSVGGYALASEKSQLLLRMMFLQSIGEVSGWSCESIPASGTAPVFDCDARGFCGQMGALSANIVSRAVKGECKFSHIKAVHTSTEGGFQLRLEAMDIVARVPDRLRMFERLWVQVLPLPLKSAGVLVKLAAIAEAIKNGEDPEAAAAAAADTGYASVGTEEGAARELRAAAEKQGGGGKGKEKGKGKDKGKAKGKDVYEKVEASGGRPYSYQKSCGGWIKSVRRDLTLRWRYSTVPPVSCGGGPSEPGQFRKRFRLHVQECGFGNGPPPAFTGKRTVFPEDALDEAKAASTSKKRHRVVPG</sequence>
<evidence type="ECO:0000256" key="1">
    <source>
        <dbReference type="ARBA" id="ARBA00000215"/>
    </source>
</evidence>
<gene>
    <name evidence="11" type="ORF">PGLA1383_LOCUS11053</name>
</gene>
<dbReference type="EMBL" id="CAJNNV010005645">
    <property type="protein sequence ID" value="CAE8592398.1"/>
    <property type="molecule type" value="Genomic_DNA"/>
</dbReference>
<evidence type="ECO:0000256" key="6">
    <source>
        <dbReference type="ARBA" id="ARBA00022692"/>
    </source>
</evidence>
<keyword evidence="6 10" id="KW-0812">Transmembrane</keyword>
<dbReference type="InterPro" id="IPR009357">
    <property type="entry name" value="Riboflavin_transptr"/>
</dbReference>
<feature type="compositionally biased region" description="Basic and acidic residues" evidence="9">
    <location>
        <begin position="553"/>
        <end position="573"/>
    </location>
</feature>
<reference evidence="11" key="1">
    <citation type="submission" date="2021-02" db="EMBL/GenBank/DDBJ databases">
        <authorList>
            <person name="Dougan E. K."/>
            <person name="Rhodes N."/>
            <person name="Thang M."/>
            <person name="Chan C."/>
        </authorList>
    </citation>
    <scope>NUCLEOTIDE SEQUENCE</scope>
</reference>
<dbReference type="OrthoDB" id="9995836at2759"/>
<dbReference type="Proteomes" id="UP000654075">
    <property type="component" value="Unassembled WGS sequence"/>
</dbReference>
<evidence type="ECO:0000313" key="12">
    <source>
        <dbReference type="Proteomes" id="UP000654075"/>
    </source>
</evidence>
<evidence type="ECO:0000256" key="2">
    <source>
        <dbReference type="ARBA" id="ARBA00004651"/>
    </source>
</evidence>
<feature type="transmembrane region" description="Helical" evidence="10">
    <location>
        <begin position="191"/>
        <end position="211"/>
    </location>
</feature>
<name>A0A813E0U1_POLGL</name>
<feature type="transmembrane region" description="Helical" evidence="10">
    <location>
        <begin position="95"/>
        <end position="118"/>
    </location>
</feature>
<keyword evidence="7 10" id="KW-1133">Transmembrane helix</keyword>
<keyword evidence="5" id="KW-1003">Cell membrane</keyword>
<comment type="subcellular location">
    <subcellularLocation>
        <location evidence="2">Cell membrane</location>
        <topology evidence="2">Multi-pass membrane protein</topology>
    </subcellularLocation>
</comment>
<feature type="transmembrane region" description="Helical" evidence="10">
    <location>
        <begin position="252"/>
        <end position="275"/>
    </location>
</feature>
<evidence type="ECO:0000313" key="11">
    <source>
        <dbReference type="EMBL" id="CAE8592398.1"/>
    </source>
</evidence>
<evidence type="ECO:0000256" key="9">
    <source>
        <dbReference type="SAM" id="MobiDB-lite"/>
    </source>
</evidence>
<evidence type="ECO:0000256" key="7">
    <source>
        <dbReference type="ARBA" id="ARBA00022989"/>
    </source>
</evidence>
<dbReference type="GO" id="GO:0032217">
    <property type="term" value="F:riboflavin transmembrane transporter activity"/>
    <property type="evidence" value="ECO:0007669"/>
    <property type="project" value="InterPro"/>
</dbReference>
<protein>
    <submittedName>
        <fullName evidence="11">Uncharacterized protein</fullName>
    </submittedName>
</protein>
<dbReference type="PANTHER" id="PTHR12929">
    <property type="entry name" value="SOLUTE CARRIER FAMILY 52"/>
    <property type="match status" value="1"/>
</dbReference>
<organism evidence="11 12">
    <name type="scientific">Polarella glacialis</name>
    <name type="common">Dinoflagellate</name>
    <dbReference type="NCBI Taxonomy" id="89957"/>
    <lineage>
        <taxon>Eukaryota</taxon>
        <taxon>Sar</taxon>
        <taxon>Alveolata</taxon>
        <taxon>Dinophyceae</taxon>
        <taxon>Suessiales</taxon>
        <taxon>Suessiaceae</taxon>
        <taxon>Polarella</taxon>
    </lineage>
</organism>
<proteinExistence type="inferred from homology"/>
<evidence type="ECO:0000256" key="10">
    <source>
        <dbReference type="SAM" id="Phobius"/>
    </source>
</evidence>
<evidence type="ECO:0000256" key="5">
    <source>
        <dbReference type="ARBA" id="ARBA00022475"/>
    </source>
</evidence>
<dbReference type="Pfam" id="PF06237">
    <property type="entry name" value="SLC52_ribofla_tr"/>
    <property type="match status" value="1"/>
</dbReference>
<evidence type="ECO:0000256" key="3">
    <source>
        <dbReference type="ARBA" id="ARBA00006366"/>
    </source>
</evidence>
<feature type="transmembrane region" description="Helical" evidence="10">
    <location>
        <begin position="223"/>
        <end position="240"/>
    </location>
</feature>
<dbReference type="SUPFAM" id="SSF103473">
    <property type="entry name" value="MFS general substrate transporter"/>
    <property type="match status" value="1"/>
</dbReference>
<keyword evidence="4" id="KW-0813">Transport</keyword>
<evidence type="ECO:0000256" key="4">
    <source>
        <dbReference type="ARBA" id="ARBA00022448"/>
    </source>
</evidence>
<comment type="caution">
    <text evidence="11">The sequence shown here is derived from an EMBL/GenBank/DDBJ whole genome shotgun (WGS) entry which is preliminary data.</text>
</comment>
<comment type="catalytic activity">
    <reaction evidence="1">
        <text>riboflavin(in) = riboflavin(out)</text>
        <dbReference type="Rhea" id="RHEA:35015"/>
        <dbReference type="ChEBI" id="CHEBI:57986"/>
    </reaction>
</comment>
<keyword evidence="12" id="KW-1185">Reference proteome</keyword>
<feature type="region of interest" description="Disordered" evidence="9">
    <location>
        <begin position="541"/>
        <end position="573"/>
    </location>
</feature>
<keyword evidence="8 10" id="KW-0472">Membrane</keyword>
<dbReference type="AlphaFoldDB" id="A0A813E0U1"/>
<evidence type="ECO:0000256" key="8">
    <source>
        <dbReference type="ARBA" id="ARBA00023136"/>
    </source>
</evidence>
<dbReference type="GO" id="GO:0005886">
    <property type="term" value="C:plasma membrane"/>
    <property type="evidence" value="ECO:0007669"/>
    <property type="project" value="UniProtKB-SubCell"/>
</dbReference>